<keyword evidence="3" id="KW-1185">Reference proteome</keyword>
<name>A0A1M6Z5M2_9BACT</name>
<dbReference type="STRING" id="1121393.SAMN02745216_04906"/>
<dbReference type="Proteomes" id="UP000183994">
    <property type="component" value="Unassembled WGS sequence"/>
</dbReference>
<dbReference type="EMBL" id="FQZU01000055">
    <property type="protein sequence ID" value="SHL25692.1"/>
    <property type="molecule type" value="Genomic_DNA"/>
</dbReference>
<accession>A0A1M6Z5M2</accession>
<dbReference type="AlphaFoldDB" id="A0A1M6Z5M2"/>
<organism evidence="2 3">
    <name type="scientific">Desulfatibacillum alkenivorans DSM 16219</name>
    <dbReference type="NCBI Taxonomy" id="1121393"/>
    <lineage>
        <taxon>Bacteria</taxon>
        <taxon>Pseudomonadati</taxon>
        <taxon>Thermodesulfobacteriota</taxon>
        <taxon>Desulfobacteria</taxon>
        <taxon>Desulfobacterales</taxon>
        <taxon>Desulfatibacillaceae</taxon>
        <taxon>Desulfatibacillum</taxon>
    </lineage>
</organism>
<evidence type="ECO:0000256" key="1">
    <source>
        <dbReference type="SAM" id="MobiDB-lite"/>
    </source>
</evidence>
<reference evidence="3" key="1">
    <citation type="submission" date="2016-11" db="EMBL/GenBank/DDBJ databases">
        <authorList>
            <person name="Varghese N."/>
            <person name="Submissions S."/>
        </authorList>
    </citation>
    <scope>NUCLEOTIDE SEQUENCE [LARGE SCALE GENOMIC DNA]</scope>
    <source>
        <strain evidence="3">DSM 16219</strain>
    </source>
</reference>
<dbReference type="OrthoDB" id="8227562at2"/>
<protein>
    <submittedName>
        <fullName evidence="2">Uncharacterized protein</fullName>
    </submittedName>
</protein>
<evidence type="ECO:0000313" key="2">
    <source>
        <dbReference type="EMBL" id="SHL25692.1"/>
    </source>
</evidence>
<gene>
    <name evidence="2" type="ORF">SAMN02745216_04906</name>
</gene>
<dbReference type="RefSeq" id="WP_073478885.1">
    <property type="nucleotide sequence ID" value="NZ_FQZU01000055.1"/>
</dbReference>
<evidence type="ECO:0000313" key="3">
    <source>
        <dbReference type="Proteomes" id="UP000183994"/>
    </source>
</evidence>
<sequence length="71" mass="8038">MSPQLQSNLEQELTQEVVLQYLEDAREGAMEAKQYSTAIRAAELMGKHLGMFGKKEEQPGPMEIRWAGEDL</sequence>
<feature type="region of interest" description="Disordered" evidence="1">
    <location>
        <begin position="52"/>
        <end position="71"/>
    </location>
</feature>
<proteinExistence type="predicted"/>